<keyword evidence="14" id="KW-1185">Reference proteome</keyword>
<comment type="similarity">
    <text evidence="3 11">Belongs to the peptidase M36 family.</text>
</comment>
<keyword evidence="6 11" id="KW-0479">Metal-binding</keyword>
<evidence type="ECO:0000313" key="13">
    <source>
        <dbReference type="EMBL" id="KAH6599248.1"/>
    </source>
</evidence>
<comment type="subcellular location">
    <subcellularLocation>
        <location evidence="2 11">Secreted</location>
    </subcellularLocation>
</comment>
<comment type="caution">
    <text evidence="13">The sequence shown here is derived from an EMBL/GenBank/DDBJ whole genome shotgun (WGS) entry which is preliminary data.</text>
</comment>
<evidence type="ECO:0000256" key="8">
    <source>
        <dbReference type="ARBA" id="ARBA00022833"/>
    </source>
</evidence>
<accession>A0ABQ8FJB4</accession>
<dbReference type="InterPro" id="IPR050371">
    <property type="entry name" value="Fungal_virulence_M36"/>
</dbReference>
<dbReference type="InterPro" id="IPR027268">
    <property type="entry name" value="Peptidase_M4/M1_CTD_sf"/>
</dbReference>
<gene>
    <name evidence="13" type="ORF">BASA50_003134</name>
</gene>
<dbReference type="SUPFAM" id="SSF55486">
    <property type="entry name" value="Metalloproteases ('zincins'), catalytic domain"/>
    <property type="match status" value="1"/>
</dbReference>
<dbReference type="Gene3D" id="1.10.390.10">
    <property type="entry name" value="Neutral Protease Domain 2"/>
    <property type="match status" value="1"/>
</dbReference>
<feature type="region of interest" description="Disordered" evidence="12">
    <location>
        <begin position="148"/>
        <end position="171"/>
    </location>
</feature>
<dbReference type="Pfam" id="PF02128">
    <property type="entry name" value="Peptidase_M36"/>
    <property type="match status" value="1"/>
</dbReference>
<dbReference type="CDD" id="cd09596">
    <property type="entry name" value="M36"/>
    <property type="match status" value="1"/>
</dbReference>
<dbReference type="EC" id="3.4.24.-" evidence="11"/>
<dbReference type="PRINTS" id="PR00999">
    <property type="entry name" value="FUNGALYSIN"/>
</dbReference>
<keyword evidence="10 11" id="KW-0865">Zymogen</keyword>
<dbReference type="PANTHER" id="PTHR33478:SF1">
    <property type="entry name" value="EXTRACELLULAR METALLOPROTEINASE MEP"/>
    <property type="match status" value="1"/>
</dbReference>
<keyword evidence="4 11" id="KW-0964">Secreted</keyword>
<evidence type="ECO:0000256" key="1">
    <source>
        <dbReference type="ARBA" id="ARBA00001947"/>
    </source>
</evidence>
<organism evidence="13 14">
    <name type="scientific">Batrachochytrium salamandrivorans</name>
    <dbReference type="NCBI Taxonomy" id="1357716"/>
    <lineage>
        <taxon>Eukaryota</taxon>
        <taxon>Fungi</taxon>
        <taxon>Fungi incertae sedis</taxon>
        <taxon>Chytridiomycota</taxon>
        <taxon>Chytridiomycota incertae sedis</taxon>
        <taxon>Chytridiomycetes</taxon>
        <taxon>Rhizophydiales</taxon>
        <taxon>Rhizophydiales incertae sedis</taxon>
        <taxon>Batrachochytrium</taxon>
    </lineage>
</organism>
<reference evidence="13 14" key="1">
    <citation type="submission" date="2021-02" db="EMBL/GenBank/DDBJ databases">
        <title>Variation within the Batrachochytrium salamandrivorans European outbreak.</title>
        <authorList>
            <person name="Kelly M."/>
            <person name="Pasmans F."/>
            <person name="Shea T.P."/>
            <person name="Munoz J.F."/>
            <person name="Carranza S."/>
            <person name="Cuomo C.A."/>
            <person name="Martel A."/>
        </authorList>
    </citation>
    <scope>NUCLEOTIDE SEQUENCE [LARGE SCALE GENOMIC DNA]</scope>
    <source>
        <strain evidence="13 14">AMFP18/2</strain>
    </source>
</reference>
<evidence type="ECO:0000256" key="11">
    <source>
        <dbReference type="RuleBase" id="RU364017"/>
    </source>
</evidence>
<dbReference type="PANTHER" id="PTHR33478">
    <property type="entry name" value="EXTRACELLULAR METALLOPROTEINASE MEP"/>
    <property type="match status" value="1"/>
</dbReference>
<evidence type="ECO:0000256" key="6">
    <source>
        <dbReference type="ARBA" id="ARBA00022723"/>
    </source>
</evidence>
<proteinExistence type="inferred from homology"/>
<name>A0ABQ8FJB4_9FUNG</name>
<comment type="cofactor">
    <cofactor evidence="1 11">
        <name>Zn(2+)</name>
        <dbReference type="ChEBI" id="CHEBI:29105"/>
    </cofactor>
</comment>
<keyword evidence="8 11" id="KW-0862">Zinc</keyword>
<protein>
    <recommendedName>
        <fullName evidence="11">Extracellular metalloproteinase</fullName>
        <ecNumber evidence="11">3.4.24.-</ecNumber>
    </recommendedName>
    <alternativeName>
        <fullName evidence="11">Fungalysin</fullName>
    </alternativeName>
</protein>
<evidence type="ECO:0000256" key="12">
    <source>
        <dbReference type="SAM" id="MobiDB-lite"/>
    </source>
</evidence>
<evidence type="ECO:0000313" key="14">
    <source>
        <dbReference type="Proteomes" id="UP001648503"/>
    </source>
</evidence>
<sequence>MVNGVGVSNHQAAAHVKNGEATFFSTSFGTEQHLAKRDLVVSAAKTTLSFEEVSSTVSTKLKIPVYSEFEHTLEYVAQSDGKVVYTYKFQLRDDSLTRWVQVWCDTTTGEVVQAVNFANEASYKVIPLSHRDFTEGFSVVTKPEFKRSSPNGWTDGKATEGNNAIALSPSGKTTRSIRNGVFKTKFNSKEEPGSVANIAAAAVNLFYLTNIMHDISYQYGFTEKAGNFQKDNFGLGGEGNDAVTINVLNPSYTNNANFITPPDGQPGVMNMFRFTDTKPNRNPGLDNAIVLHEYAHGIISRLTGGPATSGCISQAEAIGMGEGWSDVIAMIVLAKESDTATTEIPIGAYITNNPKGLRFHPYTTDMNGQPLDLWWPETRTTVYAIGEVWASMLWEVYWSLVTKHGFSTNLYDASQSAGNVVAMRIIIGGMMIQSCNPTLLGARDAILAADDSHYQGAHKCEIYKGFAKRGLGLGATDTRTDDFSVPPECQ</sequence>
<evidence type="ECO:0000256" key="9">
    <source>
        <dbReference type="ARBA" id="ARBA00023049"/>
    </source>
</evidence>
<keyword evidence="5 11" id="KW-0645">Protease</keyword>
<evidence type="ECO:0000256" key="4">
    <source>
        <dbReference type="ARBA" id="ARBA00022525"/>
    </source>
</evidence>
<keyword evidence="7 11" id="KW-0378">Hydrolase</keyword>
<evidence type="ECO:0000256" key="7">
    <source>
        <dbReference type="ARBA" id="ARBA00022801"/>
    </source>
</evidence>
<evidence type="ECO:0000256" key="3">
    <source>
        <dbReference type="ARBA" id="ARBA00006006"/>
    </source>
</evidence>
<dbReference type="EMBL" id="JAFCIX010000073">
    <property type="protein sequence ID" value="KAH6599248.1"/>
    <property type="molecule type" value="Genomic_DNA"/>
</dbReference>
<evidence type="ECO:0000256" key="5">
    <source>
        <dbReference type="ARBA" id="ARBA00022670"/>
    </source>
</evidence>
<dbReference type="Gene3D" id="3.10.170.10">
    <property type="match status" value="1"/>
</dbReference>
<dbReference type="Proteomes" id="UP001648503">
    <property type="component" value="Unassembled WGS sequence"/>
</dbReference>
<keyword evidence="9 11" id="KW-0482">Metalloprotease</keyword>
<evidence type="ECO:0000256" key="10">
    <source>
        <dbReference type="ARBA" id="ARBA00023145"/>
    </source>
</evidence>
<evidence type="ECO:0000256" key="2">
    <source>
        <dbReference type="ARBA" id="ARBA00004613"/>
    </source>
</evidence>
<dbReference type="InterPro" id="IPR001842">
    <property type="entry name" value="Peptidase_M36"/>
</dbReference>